<proteinExistence type="predicted"/>
<accession>A0A6V8LFR7</accession>
<dbReference type="EMBL" id="BLPG01000001">
    <property type="protein sequence ID" value="GFJ91475.1"/>
    <property type="molecule type" value="Genomic_DNA"/>
</dbReference>
<reference evidence="1 2" key="1">
    <citation type="submission" date="2020-03" db="EMBL/GenBank/DDBJ databases">
        <title>Whole genome shotgun sequence of Phytohabitans rumicis NBRC 108638.</title>
        <authorList>
            <person name="Komaki H."/>
            <person name="Tamura T."/>
        </authorList>
    </citation>
    <scope>NUCLEOTIDE SEQUENCE [LARGE SCALE GENOMIC DNA]</scope>
    <source>
        <strain evidence="1 2">NBRC 108638</strain>
    </source>
</reference>
<evidence type="ECO:0000313" key="2">
    <source>
        <dbReference type="Proteomes" id="UP000482960"/>
    </source>
</evidence>
<organism evidence="1 2">
    <name type="scientific">Phytohabitans rumicis</name>
    <dbReference type="NCBI Taxonomy" id="1076125"/>
    <lineage>
        <taxon>Bacteria</taxon>
        <taxon>Bacillati</taxon>
        <taxon>Actinomycetota</taxon>
        <taxon>Actinomycetes</taxon>
        <taxon>Micromonosporales</taxon>
        <taxon>Micromonosporaceae</taxon>
    </lineage>
</organism>
<dbReference type="Proteomes" id="UP000482960">
    <property type="component" value="Unassembled WGS sequence"/>
</dbReference>
<keyword evidence="2" id="KW-1185">Reference proteome</keyword>
<reference evidence="1 2" key="2">
    <citation type="submission" date="2020-03" db="EMBL/GenBank/DDBJ databases">
        <authorList>
            <person name="Ichikawa N."/>
            <person name="Kimura A."/>
            <person name="Kitahashi Y."/>
            <person name="Uohara A."/>
        </authorList>
    </citation>
    <scope>NUCLEOTIDE SEQUENCE [LARGE SCALE GENOMIC DNA]</scope>
    <source>
        <strain evidence="1 2">NBRC 108638</strain>
    </source>
</reference>
<gene>
    <name evidence="1" type="ORF">Prum_051170</name>
</gene>
<sequence>MWVELSGPEGGQCRRLTPDRPTAVRRCRGGEYGGETRLSGVARVRSAAQ</sequence>
<dbReference type="AlphaFoldDB" id="A0A6V8LFR7"/>
<name>A0A6V8LFR7_9ACTN</name>
<protein>
    <submittedName>
        <fullName evidence="1">Uncharacterized protein</fullName>
    </submittedName>
</protein>
<evidence type="ECO:0000313" key="1">
    <source>
        <dbReference type="EMBL" id="GFJ91475.1"/>
    </source>
</evidence>
<comment type="caution">
    <text evidence="1">The sequence shown here is derived from an EMBL/GenBank/DDBJ whole genome shotgun (WGS) entry which is preliminary data.</text>
</comment>